<dbReference type="Proteomes" id="UP000578531">
    <property type="component" value="Unassembled WGS sequence"/>
</dbReference>
<evidence type="ECO:0000313" key="1">
    <source>
        <dbReference type="EMBL" id="KAF6236006.1"/>
    </source>
</evidence>
<dbReference type="EMBL" id="JACCJC010000021">
    <property type="protein sequence ID" value="KAF6236006.1"/>
    <property type="molecule type" value="Genomic_DNA"/>
</dbReference>
<reference evidence="1 2" key="1">
    <citation type="journal article" date="2020" name="Genomics">
        <title>Complete, high-quality genomes from long-read metagenomic sequencing of two wolf lichen thalli reveals enigmatic genome architecture.</title>
        <authorList>
            <person name="McKenzie S.K."/>
            <person name="Walston R.F."/>
            <person name="Allen J.L."/>
        </authorList>
    </citation>
    <scope>NUCLEOTIDE SEQUENCE [LARGE SCALE GENOMIC DNA]</scope>
    <source>
        <strain evidence="1">WasteWater2</strain>
    </source>
</reference>
<dbReference type="RefSeq" id="XP_037165358.1">
    <property type="nucleotide sequence ID" value="XM_037307549.1"/>
</dbReference>
<accession>A0A8H6FWB3</accession>
<keyword evidence="2" id="KW-1185">Reference proteome</keyword>
<protein>
    <submittedName>
        <fullName evidence="1">Uncharacterized protein</fullName>
    </submittedName>
</protein>
<name>A0A8H6FWB3_9LECA</name>
<dbReference type="AlphaFoldDB" id="A0A8H6FWB3"/>
<comment type="caution">
    <text evidence="1">The sequence shown here is derived from an EMBL/GenBank/DDBJ whole genome shotgun (WGS) entry which is preliminary data.</text>
</comment>
<evidence type="ECO:0000313" key="2">
    <source>
        <dbReference type="Proteomes" id="UP000578531"/>
    </source>
</evidence>
<gene>
    <name evidence="1" type="ORF">HO173_005634</name>
</gene>
<organism evidence="1 2">
    <name type="scientific">Letharia columbiana</name>
    <dbReference type="NCBI Taxonomy" id="112416"/>
    <lineage>
        <taxon>Eukaryota</taxon>
        <taxon>Fungi</taxon>
        <taxon>Dikarya</taxon>
        <taxon>Ascomycota</taxon>
        <taxon>Pezizomycotina</taxon>
        <taxon>Lecanoromycetes</taxon>
        <taxon>OSLEUM clade</taxon>
        <taxon>Lecanoromycetidae</taxon>
        <taxon>Lecanorales</taxon>
        <taxon>Lecanorineae</taxon>
        <taxon>Parmeliaceae</taxon>
        <taxon>Letharia</taxon>
    </lineage>
</organism>
<sequence>MAMNMTFPESLLWQGRASRGYWITTARKAATSLPLRKKLAAVAIAGQFPVRRSRPLRWRAISPSNDKVDRRASVITPSCALRTRLKAEKLSSLESYLNAVRNSSIVKI</sequence>
<dbReference type="GeneID" id="59287296"/>
<proteinExistence type="predicted"/>